<dbReference type="InterPro" id="IPR043144">
    <property type="entry name" value="Mal/L-sulf/L-lact_DH-like_ah"/>
</dbReference>
<dbReference type="Pfam" id="PF02615">
    <property type="entry name" value="Ldh_2"/>
    <property type="match status" value="1"/>
</dbReference>
<keyword evidence="4" id="KW-1185">Reference proteome</keyword>
<evidence type="ECO:0000256" key="1">
    <source>
        <dbReference type="ARBA" id="ARBA00006056"/>
    </source>
</evidence>
<dbReference type="PANTHER" id="PTHR11091:SF0">
    <property type="entry name" value="MALATE DEHYDROGENASE"/>
    <property type="match status" value="1"/>
</dbReference>
<dbReference type="SUPFAM" id="SSF89733">
    <property type="entry name" value="L-sulfolactate dehydrogenase-like"/>
    <property type="match status" value="1"/>
</dbReference>
<dbReference type="GO" id="GO:0016491">
    <property type="term" value="F:oxidoreductase activity"/>
    <property type="evidence" value="ECO:0007669"/>
    <property type="project" value="UniProtKB-KW"/>
</dbReference>
<dbReference type="AlphaFoldDB" id="A0A9X2GKC7"/>
<comment type="similarity">
    <text evidence="1">Belongs to the LDH2/MDH2 oxidoreductase family.</text>
</comment>
<evidence type="ECO:0000256" key="2">
    <source>
        <dbReference type="ARBA" id="ARBA00023002"/>
    </source>
</evidence>
<organism evidence="3 4">
    <name type="scientific">Nonomuraea thailandensis</name>
    <dbReference type="NCBI Taxonomy" id="1188745"/>
    <lineage>
        <taxon>Bacteria</taxon>
        <taxon>Bacillati</taxon>
        <taxon>Actinomycetota</taxon>
        <taxon>Actinomycetes</taxon>
        <taxon>Streptosporangiales</taxon>
        <taxon>Streptosporangiaceae</taxon>
        <taxon>Nonomuraea</taxon>
    </lineage>
</organism>
<keyword evidence="2" id="KW-0560">Oxidoreductase</keyword>
<protein>
    <submittedName>
        <fullName evidence="3">LDH2 family malate/lactate/ureidoglycolate dehydrogenase</fullName>
    </submittedName>
</protein>
<dbReference type="InterPro" id="IPR043143">
    <property type="entry name" value="Mal/L-sulf/L-lact_DH-like_NADP"/>
</dbReference>
<dbReference type="InterPro" id="IPR036111">
    <property type="entry name" value="Mal/L-sulfo/L-lacto_DH-like_sf"/>
</dbReference>
<comment type="caution">
    <text evidence="3">The sequence shown here is derived from an EMBL/GenBank/DDBJ whole genome shotgun (WGS) entry which is preliminary data.</text>
</comment>
<dbReference type="RefSeq" id="WP_253742468.1">
    <property type="nucleotide sequence ID" value="NZ_BAABKA010000001.1"/>
</dbReference>
<evidence type="ECO:0000313" key="3">
    <source>
        <dbReference type="EMBL" id="MCP2355813.1"/>
    </source>
</evidence>
<dbReference type="Gene3D" id="3.30.1370.60">
    <property type="entry name" value="Hypothetical oxidoreductase yiak, domain 2"/>
    <property type="match status" value="1"/>
</dbReference>
<dbReference type="Proteomes" id="UP001139648">
    <property type="component" value="Unassembled WGS sequence"/>
</dbReference>
<evidence type="ECO:0000313" key="4">
    <source>
        <dbReference type="Proteomes" id="UP001139648"/>
    </source>
</evidence>
<accession>A0A9X2GKC7</accession>
<proteinExistence type="inferred from homology"/>
<dbReference type="Gene3D" id="1.10.1530.10">
    <property type="match status" value="1"/>
</dbReference>
<gene>
    <name evidence="3" type="ORF">HD597_002833</name>
</gene>
<dbReference type="EMBL" id="JAMZEB010000002">
    <property type="protein sequence ID" value="MCP2355813.1"/>
    <property type="molecule type" value="Genomic_DNA"/>
</dbReference>
<sequence length="346" mass="36001">MIPPSELICFGTAVLASLGVPEPDARLVADSLVTADAWGHPSHGMLRLEWYAARLRSGVMRAVTDVATVVDGGAVALLDGRDGVGQVVTAYAARDAVRRAGEHGVGVVAVRNGNHFGTAAYFTRMIAAEGCVALLTTNGSPAMAPWGGREKSVGANPWSIAAPGGRRGPVVLDLANTTVARGKVYAALERGEPIPGGWAQAADGSPTTDPRQAVDGLILPMAGHKGYGIAFMMDVLSGVLTGSSYATGVTGPYVPDRRSGCGHLLLALRVDAVAEPGDYARRLDDLIDRTKAVPLAPGFDEIFYPGEIEDRNAARTGVGLPGRTLRGLARLADECAIDRPAWMEAA</sequence>
<reference evidence="3" key="1">
    <citation type="submission" date="2022-06" db="EMBL/GenBank/DDBJ databases">
        <title>Sequencing the genomes of 1000 actinobacteria strains.</title>
        <authorList>
            <person name="Klenk H.-P."/>
        </authorList>
    </citation>
    <scope>NUCLEOTIDE SEQUENCE</scope>
    <source>
        <strain evidence="3">DSM 46694</strain>
    </source>
</reference>
<name>A0A9X2GKC7_9ACTN</name>
<dbReference type="PANTHER" id="PTHR11091">
    <property type="entry name" value="OXIDOREDUCTASE-RELATED"/>
    <property type="match status" value="1"/>
</dbReference>
<dbReference type="InterPro" id="IPR003767">
    <property type="entry name" value="Malate/L-lactate_DH-like"/>
</dbReference>